<dbReference type="Proteomes" id="UP000749559">
    <property type="component" value="Unassembled WGS sequence"/>
</dbReference>
<comment type="caution">
    <text evidence="1">The sequence shown here is derived from an EMBL/GenBank/DDBJ whole genome shotgun (WGS) entry which is preliminary data.</text>
</comment>
<dbReference type="AlphaFoldDB" id="A0A8J1UQN2"/>
<dbReference type="EMBL" id="CAIIXF020000003">
    <property type="protein sequence ID" value="CAH1778496.1"/>
    <property type="molecule type" value="Genomic_DNA"/>
</dbReference>
<protein>
    <submittedName>
        <fullName evidence="1">Uncharacterized protein</fullName>
    </submittedName>
</protein>
<name>A0A8J1UQN2_OWEFU</name>
<reference evidence="1" key="1">
    <citation type="submission" date="2022-03" db="EMBL/GenBank/DDBJ databases">
        <authorList>
            <person name="Martin C."/>
        </authorList>
    </citation>
    <scope>NUCLEOTIDE SEQUENCE</scope>
</reference>
<accession>A0A8J1UQN2</accession>
<evidence type="ECO:0000313" key="1">
    <source>
        <dbReference type="EMBL" id="CAH1778496.1"/>
    </source>
</evidence>
<sequence length="109" mass="12690">MAKLQNLPMLSHCHVQNHLWQWYEGDASSWYSMTAACLCGYKWKCQISYIALKNKNNVHKLKQEAAHQYWLPRYIISSLPFLDFGTRQRDFTPAPTVSDHYLEGAPSRG</sequence>
<evidence type="ECO:0000313" key="2">
    <source>
        <dbReference type="Proteomes" id="UP000749559"/>
    </source>
</evidence>
<gene>
    <name evidence="1" type="ORF">OFUS_LOCUS5405</name>
</gene>
<organism evidence="1 2">
    <name type="scientific">Owenia fusiformis</name>
    <name type="common">Polychaete worm</name>
    <dbReference type="NCBI Taxonomy" id="6347"/>
    <lineage>
        <taxon>Eukaryota</taxon>
        <taxon>Metazoa</taxon>
        <taxon>Spiralia</taxon>
        <taxon>Lophotrochozoa</taxon>
        <taxon>Annelida</taxon>
        <taxon>Polychaeta</taxon>
        <taxon>Sedentaria</taxon>
        <taxon>Canalipalpata</taxon>
        <taxon>Sabellida</taxon>
        <taxon>Oweniida</taxon>
        <taxon>Oweniidae</taxon>
        <taxon>Owenia</taxon>
    </lineage>
</organism>
<proteinExistence type="predicted"/>
<keyword evidence="2" id="KW-1185">Reference proteome</keyword>